<evidence type="ECO:0000256" key="1">
    <source>
        <dbReference type="SAM" id="Phobius"/>
    </source>
</evidence>
<protein>
    <submittedName>
        <fullName evidence="2">Uncharacterized protein</fullName>
    </submittedName>
</protein>
<dbReference type="Proteomes" id="UP001501221">
    <property type="component" value="Unassembled WGS sequence"/>
</dbReference>
<reference evidence="2 3" key="1">
    <citation type="journal article" date="2019" name="Int. J. Syst. Evol. Microbiol.">
        <title>The Global Catalogue of Microorganisms (GCM) 10K type strain sequencing project: providing services to taxonomists for standard genome sequencing and annotation.</title>
        <authorList>
            <consortium name="The Broad Institute Genomics Platform"/>
            <consortium name="The Broad Institute Genome Sequencing Center for Infectious Disease"/>
            <person name="Wu L."/>
            <person name="Ma J."/>
        </authorList>
    </citation>
    <scope>NUCLEOTIDE SEQUENCE [LARGE SCALE GENOMIC DNA]</scope>
    <source>
        <strain evidence="2 3">JCM 16211</strain>
    </source>
</reference>
<keyword evidence="1" id="KW-0812">Transmembrane</keyword>
<proteinExistence type="predicted"/>
<dbReference type="EMBL" id="BAAAFM010000003">
    <property type="protein sequence ID" value="GAA0209509.1"/>
    <property type="molecule type" value="Genomic_DNA"/>
</dbReference>
<comment type="caution">
    <text evidence="2">The sequence shown here is derived from an EMBL/GenBank/DDBJ whole genome shotgun (WGS) entry which is preliminary data.</text>
</comment>
<feature type="transmembrane region" description="Helical" evidence="1">
    <location>
        <begin position="6"/>
        <end position="31"/>
    </location>
</feature>
<evidence type="ECO:0000313" key="3">
    <source>
        <dbReference type="Proteomes" id="UP001501221"/>
    </source>
</evidence>
<keyword evidence="1" id="KW-0472">Membrane</keyword>
<dbReference type="RefSeq" id="WP_343989040.1">
    <property type="nucleotide sequence ID" value="NZ_BAAAFM010000003.1"/>
</dbReference>
<sequence length="244" mass="28337">MEESTLIQTLAVWGAVTGTIGTVIGVISLILRFRAHKRDNPSLLCAADFSFEHSSGGAVPKHKITIRSVGRRPVSVDYIRYFMKPQRRWHSIFRRYHWSQKRWVYDQSPRQPINLSEGKRADILINLPNGFPLDEVLKAEVHDQAGNKWKVTWPRPNVLKRLIRNEKLNGIEKSNDRQQCKVIGYVAGDYFRIYAQWNQQPGSKSSSKGQFFTFRKREDYEKKFTEIEGKQVPRFLAEEISSIS</sequence>
<keyword evidence="3" id="KW-1185">Reference proteome</keyword>
<evidence type="ECO:0000313" key="2">
    <source>
        <dbReference type="EMBL" id="GAA0209509.1"/>
    </source>
</evidence>
<gene>
    <name evidence="2" type="ORF">GCM10009123_16170</name>
</gene>
<keyword evidence="1" id="KW-1133">Transmembrane helix</keyword>
<name>A0ABN0T1M1_9GAMM</name>
<organism evidence="2 3">
    <name type="scientific">Kangiella japonica</name>
    <dbReference type="NCBI Taxonomy" id="647384"/>
    <lineage>
        <taxon>Bacteria</taxon>
        <taxon>Pseudomonadati</taxon>
        <taxon>Pseudomonadota</taxon>
        <taxon>Gammaproteobacteria</taxon>
        <taxon>Kangiellales</taxon>
        <taxon>Kangiellaceae</taxon>
        <taxon>Kangiella</taxon>
    </lineage>
</organism>
<accession>A0ABN0T1M1</accession>